<evidence type="ECO:0000256" key="4">
    <source>
        <dbReference type="ARBA" id="ARBA00023001"/>
    </source>
</evidence>
<dbReference type="OMA" id="FYTHHHR"/>
<dbReference type="GO" id="GO:0008810">
    <property type="term" value="F:cellulase activity"/>
    <property type="evidence" value="ECO:0007669"/>
    <property type="project" value="UniProtKB-EC"/>
</dbReference>
<proteinExistence type="inferred from homology"/>
<evidence type="ECO:0000256" key="10">
    <source>
        <dbReference type="RuleBase" id="RU361166"/>
    </source>
</evidence>
<dbReference type="EC" id="3.2.1.4" evidence="10"/>
<name>A0A8T2R7P8_CERRI</name>
<dbReference type="PROSITE" id="PS00698">
    <property type="entry name" value="GH9_3"/>
    <property type="match status" value="1"/>
</dbReference>
<dbReference type="OrthoDB" id="10257085at2759"/>
<evidence type="ECO:0000256" key="6">
    <source>
        <dbReference type="ARBA" id="ARBA00023295"/>
    </source>
</evidence>
<dbReference type="SUPFAM" id="SSF48208">
    <property type="entry name" value="Six-hairpin glycosidases"/>
    <property type="match status" value="1"/>
</dbReference>
<feature type="active site" evidence="9">
    <location>
        <position position="489"/>
    </location>
</feature>
<keyword evidence="7 8" id="KW-0624">Polysaccharide degradation</keyword>
<dbReference type="Gene3D" id="1.50.10.10">
    <property type="match status" value="1"/>
</dbReference>
<reference evidence="12" key="1">
    <citation type="submission" date="2021-08" db="EMBL/GenBank/DDBJ databases">
        <title>WGS assembly of Ceratopteris richardii.</title>
        <authorList>
            <person name="Marchant D.B."/>
            <person name="Chen G."/>
            <person name="Jenkins J."/>
            <person name="Shu S."/>
            <person name="Leebens-Mack J."/>
            <person name="Grimwood J."/>
            <person name="Schmutz J."/>
            <person name="Soltis P."/>
            <person name="Soltis D."/>
            <person name="Chen Z.-H."/>
        </authorList>
    </citation>
    <scope>NUCLEOTIDE SEQUENCE</scope>
    <source>
        <strain evidence="12">Whitten #5841</strain>
        <tissue evidence="12">Leaf</tissue>
    </source>
</reference>
<evidence type="ECO:0000256" key="9">
    <source>
        <dbReference type="PROSITE-ProRule" id="PRU10060"/>
    </source>
</evidence>
<feature type="chain" id="PRO_5035964701" description="Endoglucanase" evidence="10">
    <location>
        <begin position="28"/>
        <end position="519"/>
    </location>
</feature>
<keyword evidence="5 8" id="KW-0119">Carbohydrate metabolism</keyword>
<feature type="active site" evidence="8">
    <location>
        <position position="438"/>
    </location>
</feature>
<evidence type="ECO:0000256" key="5">
    <source>
        <dbReference type="ARBA" id="ARBA00023277"/>
    </source>
</evidence>
<evidence type="ECO:0000256" key="3">
    <source>
        <dbReference type="ARBA" id="ARBA00022801"/>
    </source>
</evidence>
<evidence type="ECO:0000259" key="11">
    <source>
        <dbReference type="Pfam" id="PF00759"/>
    </source>
</evidence>
<accession>A0A8T2R7P8</accession>
<evidence type="ECO:0000313" key="12">
    <source>
        <dbReference type="EMBL" id="KAH7292386.1"/>
    </source>
</evidence>
<evidence type="ECO:0000256" key="2">
    <source>
        <dbReference type="ARBA" id="ARBA00007072"/>
    </source>
</evidence>
<dbReference type="Pfam" id="PF00759">
    <property type="entry name" value="Glyco_hydro_9"/>
    <property type="match status" value="1"/>
</dbReference>
<dbReference type="FunFam" id="1.50.10.10:FF:000020">
    <property type="entry name" value="Endoglucanase"/>
    <property type="match status" value="1"/>
</dbReference>
<organism evidence="12 13">
    <name type="scientific">Ceratopteris richardii</name>
    <name type="common">Triangle waterfern</name>
    <dbReference type="NCBI Taxonomy" id="49495"/>
    <lineage>
        <taxon>Eukaryota</taxon>
        <taxon>Viridiplantae</taxon>
        <taxon>Streptophyta</taxon>
        <taxon>Embryophyta</taxon>
        <taxon>Tracheophyta</taxon>
        <taxon>Polypodiopsida</taxon>
        <taxon>Polypodiidae</taxon>
        <taxon>Polypodiales</taxon>
        <taxon>Pteridineae</taxon>
        <taxon>Pteridaceae</taxon>
        <taxon>Parkerioideae</taxon>
        <taxon>Ceratopteris</taxon>
    </lineage>
</organism>
<dbReference type="PANTHER" id="PTHR22298">
    <property type="entry name" value="ENDO-1,4-BETA-GLUCANASE"/>
    <property type="match status" value="1"/>
</dbReference>
<keyword evidence="10" id="KW-0732">Signal</keyword>
<dbReference type="InterPro" id="IPR008928">
    <property type="entry name" value="6-hairpin_glycosidase_sf"/>
</dbReference>
<dbReference type="GO" id="GO:0030245">
    <property type="term" value="P:cellulose catabolic process"/>
    <property type="evidence" value="ECO:0007669"/>
    <property type="project" value="UniProtKB-KW"/>
</dbReference>
<sequence>MGFRVSQRCRSPPNAVLLLLIMVSVFGDLLLHAAAWRHENGGSYREALAKSVLFFEGQRSGKLPPEQRITWRRDSALLDGLAENVDLVGGYYDAGDGVKFSFPMAFTTTMLSWGVVEYADQMSSAGELENVLTAIRWASDYLLKTTSKPDVIYAQVGDPNSDHACWERAEDMDTPRSVYWVDASNPGSDLAGEIAAAFAAASIAFKASDQHYSEILLERAKRVFEFANKYRGSYSNAFRNAVCPYYCSYSGYEDELIWGAAWMYMASRQQEYMDFIVSNKYQLQEHSPPFSWDDKHAGIHVLLTKIYLDQNSVGVNTLQHYELQGFKHKADNFMCSILPNIEYSQEASISTTPGGLVFVRDDENLQYATSTAFLLLTYHKYLSHASGMMTCHSHPSSIYHPHLLWMFAKHQVDYILGDNPMKMSYMVGYGENFPRRIHHRGSSLPSMSSHPQHISCKEGFNYFRSEQSNPNLLVGAVTGGPNGYDHYADERYNYEQSEPALYINAPLVGALSYLSGFSY</sequence>
<dbReference type="InterPro" id="IPR012341">
    <property type="entry name" value="6hp_glycosidase-like_sf"/>
</dbReference>
<keyword evidence="6 8" id="KW-0326">Glycosidase</keyword>
<feature type="signal peptide" evidence="10">
    <location>
        <begin position="1"/>
        <end position="27"/>
    </location>
</feature>
<evidence type="ECO:0000256" key="8">
    <source>
        <dbReference type="PROSITE-ProRule" id="PRU10059"/>
    </source>
</evidence>
<dbReference type="InterPro" id="IPR033126">
    <property type="entry name" value="Glyco_hydro_9_Asp/Glu_AS"/>
</dbReference>
<dbReference type="AlphaFoldDB" id="A0A8T2R7P8"/>
<comment type="catalytic activity">
    <reaction evidence="1 10">
        <text>Endohydrolysis of (1-&gt;4)-beta-D-glucosidic linkages in cellulose, lichenin and cereal beta-D-glucans.</text>
        <dbReference type="EC" id="3.2.1.4"/>
    </reaction>
</comment>
<gene>
    <name evidence="12" type="ORF">KP509_29G065700</name>
</gene>
<keyword evidence="13" id="KW-1185">Reference proteome</keyword>
<dbReference type="InterPro" id="IPR018221">
    <property type="entry name" value="Glyco_hydro_9_His_AS"/>
</dbReference>
<comment type="caution">
    <text evidence="12">The sequence shown here is derived from an EMBL/GenBank/DDBJ whole genome shotgun (WGS) entry which is preliminary data.</text>
</comment>
<protein>
    <recommendedName>
        <fullName evidence="10">Endoglucanase</fullName>
        <ecNumber evidence="10">3.2.1.4</ecNumber>
    </recommendedName>
</protein>
<evidence type="ECO:0000256" key="1">
    <source>
        <dbReference type="ARBA" id="ARBA00000966"/>
    </source>
</evidence>
<dbReference type="Proteomes" id="UP000825935">
    <property type="component" value="Chromosome 29"/>
</dbReference>
<dbReference type="EMBL" id="CM035434">
    <property type="protein sequence ID" value="KAH7292386.1"/>
    <property type="molecule type" value="Genomic_DNA"/>
</dbReference>
<evidence type="ECO:0000313" key="13">
    <source>
        <dbReference type="Proteomes" id="UP000825935"/>
    </source>
</evidence>
<dbReference type="PROSITE" id="PS00592">
    <property type="entry name" value="GH9_2"/>
    <property type="match status" value="1"/>
</dbReference>
<keyword evidence="4 10" id="KW-0136">Cellulose degradation</keyword>
<evidence type="ECO:0000256" key="7">
    <source>
        <dbReference type="ARBA" id="ARBA00023326"/>
    </source>
</evidence>
<feature type="active site" evidence="9">
    <location>
        <position position="498"/>
    </location>
</feature>
<comment type="similarity">
    <text evidence="2 8 10">Belongs to the glycosyl hydrolase 9 (cellulase E) family.</text>
</comment>
<feature type="domain" description="Glycoside hydrolase family 9" evidence="11">
    <location>
        <begin position="44"/>
        <end position="511"/>
    </location>
</feature>
<keyword evidence="3 8" id="KW-0378">Hydrolase</keyword>
<dbReference type="InterPro" id="IPR001701">
    <property type="entry name" value="Glyco_hydro_9"/>
</dbReference>